<organism evidence="3 4">
    <name type="scientific">Croceibacterium soli</name>
    <dbReference type="NCBI Taxonomy" id="1739690"/>
    <lineage>
        <taxon>Bacteria</taxon>
        <taxon>Pseudomonadati</taxon>
        <taxon>Pseudomonadota</taxon>
        <taxon>Alphaproteobacteria</taxon>
        <taxon>Sphingomonadales</taxon>
        <taxon>Erythrobacteraceae</taxon>
        <taxon>Croceibacterium</taxon>
    </lineage>
</organism>
<evidence type="ECO:0000256" key="2">
    <source>
        <dbReference type="SAM" id="Phobius"/>
    </source>
</evidence>
<feature type="transmembrane region" description="Helical" evidence="2">
    <location>
        <begin position="29"/>
        <end position="47"/>
    </location>
</feature>
<feature type="region of interest" description="Disordered" evidence="1">
    <location>
        <begin position="1039"/>
        <end position="1077"/>
    </location>
</feature>
<keyword evidence="2" id="KW-0472">Membrane</keyword>
<sequence>MVQEAVSDTTAVTAGPVAAERRRSFWRRWVLAPLLVILGLAFLAFWLQRERIAENLIASELEARGIAATYEIERIGGRRQVLRNIVVGDPRRPSLTIERAEVIVRYRFGWPTIGRLRLTRPRIFGTWIDGELSFGALDPLLFTGEEGPFEFPNFVIHIRDGRGLLETDYGPVGLRLAGEGHLRGGFRGELAATAPELTLGECELAGTTLFGAVGIDAERPTFKGPLRLASLDCGDGAVALARTTLAAEARFDRDLTGLEGKLSGDMRAARFAEAAVNALRFDSQISFRGGELTAGYEFAGEGLAHPQAQVASISAEGTVRAGDGFDWLRLQADFSGAGVRPGAGLDETIGQAAEAADGTLLGAILRKLRGGLLREATGSTLSGQASFRKTGGVVSLVIPQAAVTGGSGQRVLSLSRFQYGDSGGGLPRLAGNFATGGRDLPRVEGRIERRGTLGFTARLAMATYEAEGGRLAIPSLALVSEGDRLGFSGRALLSGNLPGGHAEDLLLPLSGNWSGASGLALWRQCAQIRFDSLRFANVTLQRNRLTLCPPPGRAMVRYGASGLQIAAGAPSLDVAGLLGETPIAVRSGPVGFAYPGALSARELQVTLGPSDTATSFAIANLTAQIGKNISGRFAGTDVRLYAVPLDLLGAEGNWDYTAGRLSIADGSFRLVDRQEAARFEPLAARGATLVLQDNLITAQADLREPAGDRLVTRLDLRHDLATGRGHADLAVPGVEFGPGYQPTDLTRLALGVVANVSGTVTGNGRIDWNESGVTSTGSFSSESLDFAAAFGPVRGASGTLVFTDLLGLTTARDQRIAVASVNPGIEVFDGEIGIEIRNGEVLQVTGGTWPFMGGTLTLRPVTLNLGMSEVRAYILEIVGLEASQFVERMELENISATGVFDGTMPLIFDQDGNGRIEGGRLVSRPPGGNVAYVGALTYEDLSPMANIAFDALRSLDYTRMTVAMDGPLTGEIVTRVRFDGVSQGEGATSNFITRRIAKLPFRFVVNIRAPFYQLITSIKSMYDPAAVRDPRDLGLIDELGNAIRRQTTEAEQEPPGTPPVPIPDEPAIQRRESEELP</sequence>
<feature type="compositionally biased region" description="Basic and acidic residues" evidence="1">
    <location>
        <begin position="1067"/>
        <end position="1077"/>
    </location>
</feature>
<evidence type="ECO:0000313" key="3">
    <source>
        <dbReference type="EMBL" id="MXP40958.1"/>
    </source>
</evidence>
<dbReference type="EMBL" id="WTYK01000002">
    <property type="protein sequence ID" value="MXP40958.1"/>
    <property type="molecule type" value="Genomic_DNA"/>
</dbReference>
<evidence type="ECO:0000313" key="4">
    <source>
        <dbReference type="Proteomes" id="UP000469159"/>
    </source>
</evidence>
<keyword evidence="2" id="KW-0812">Transmembrane</keyword>
<dbReference type="Pfam" id="PF11739">
    <property type="entry name" value="YdbH-like"/>
    <property type="match status" value="1"/>
</dbReference>
<accession>A0A6I4UQQ3</accession>
<dbReference type="OrthoDB" id="7597031at2"/>
<dbReference type="InterPro" id="IPR021730">
    <property type="entry name" value="YdbH"/>
</dbReference>
<gene>
    <name evidence="3" type="ORF">GRI75_04780</name>
</gene>
<comment type="caution">
    <text evidence="3">The sequence shown here is derived from an EMBL/GenBank/DDBJ whole genome shotgun (WGS) entry which is preliminary data.</text>
</comment>
<dbReference type="AlphaFoldDB" id="A0A6I4UQQ3"/>
<dbReference type="Proteomes" id="UP000469159">
    <property type="component" value="Unassembled WGS sequence"/>
</dbReference>
<proteinExistence type="predicted"/>
<keyword evidence="4" id="KW-1185">Reference proteome</keyword>
<dbReference type="RefSeq" id="WP_160745807.1">
    <property type="nucleotide sequence ID" value="NZ_WTYK01000002.1"/>
</dbReference>
<protein>
    <submittedName>
        <fullName evidence="3">Exoprotein</fullName>
    </submittedName>
</protein>
<evidence type="ECO:0000256" key="1">
    <source>
        <dbReference type="SAM" id="MobiDB-lite"/>
    </source>
</evidence>
<reference evidence="3 4" key="1">
    <citation type="submission" date="2019-12" db="EMBL/GenBank/DDBJ databases">
        <title>Genomic-based taxomic classification of the family Erythrobacteraceae.</title>
        <authorList>
            <person name="Xu L."/>
        </authorList>
    </citation>
    <scope>NUCLEOTIDE SEQUENCE [LARGE SCALE GENOMIC DNA]</scope>
    <source>
        <strain evidence="3 4">MCCC 1K02066</strain>
    </source>
</reference>
<feature type="compositionally biased region" description="Pro residues" evidence="1">
    <location>
        <begin position="1055"/>
        <end position="1064"/>
    </location>
</feature>
<name>A0A6I4UQQ3_9SPHN</name>
<keyword evidence="2" id="KW-1133">Transmembrane helix</keyword>